<dbReference type="Pfam" id="PF13878">
    <property type="entry name" value="zf-C2H2_3"/>
    <property type="match status" value="1"/>
</dbReference>
<dbReference type="GO" id="GO:0061733">
    <property type="term" value="F:protein-lysine-acetyltransferase activity"/>
    <property type="evidence" value="ECO:0007669"/>
    <property type="project" value="TreeGrafter"/>
</dbReference>
<evidence type="ECO:0000256" key="4">
    <source>
        <dbReference type="ARBA" id="ARBA00022723"/>
    </source>
</evidence>
<feature type="compositionally biased region" description="Polar residues" evidence="10">
    <location>
        <begin position="298"/>
        <end position="312"/>
    </location>
</feature>
<dbReference type="InterPro" id="IPR016181">
    <property type="entry name" value="Acyl_CoA_acyltransferase"/>
</dbReference>
<feature type="region of interest" description="Disordered" evidence="10">
    <location>
        <begin position="168"/>
        <end position="231"/>
    </location>
</feature>
<evidence type="ECO:0000256" key="3">
    <source>
        <dbReference type="ARBA" id="ARBA00022679"/>
    </source>
</evidence>
<organism evidence="13">
    <name type="scientific">Anopheles funestus</name>
    <name type="common">African malaria mosquito</name>
    <dbReference type="NCBI Taxonomy" id="62324"/>
    <lineage>
        <taxon>Eukaryota</taxon>
        <taxon>Metazoa</taxon>
        <taxon>Ecdysozoa</taxon>
        <taxon>Arthropoda</taxon>
        <taxon>Hexapoda</taxon>
        <taxon>Insecta</taxon>
        <taxon>Pterygota</taxon>
        <taxon>Neoptera</taxon>
        <taxon>Endopterygota</taxon>
        <taxon>Diptera</taxon>
        <taxon>Nematocera</taxon>
        <taxon>Culicoidea</taxon>
        <taxon>Culicidae</taxon>
        <taxon>Anophelinae</taxon>
        <taxon>Anopheles</taxon>
    </lineage>
</organism>
<feature type="compositionally biased region" description="Polar residues" evidence="10">
    <location>
        <begin position="207"/>
        <end position="216"/>
    </location>
</feature>
<comment type="similarity">
    <text evidence="2">Belongs to the acetyltransferase family. ECO subfamily.</text>
</comment>
<dbReference type="Pfam" id="PF13880">
    <property type="entry name" value="Acetyltransf_13"/>
    <property type="match status" value="1"/>
</dbReference>
<dbReference type="GO" id="GO:0000785">
    <property type="term" value="C:chromatin"/>
    <property type="evidence" value="ECO:0007669"/>
    <property type="project" value="TreeGrafter"/>
</dbReference>
<comment type="subcellular location">
    <subcellularLocation>
        <location evidence="1">Nucleus</location>
    </subcellularLocation>
</comment>
<evidence type="ECO:0000259" key="11">
    <source>
        <dbReference type="Pfam" id="PF13878"/>
    </source>
</evidence>
<dbReference type="STRING" id="62324.A0A182S084"/>
<keyword evidence="4" id="KW-0479">Metal-binding</keyword>
<dbReference type="PANTHER" id="PTHR45884">
    <property type="entry name" value="N-ACETYLTRANSFERASE ECO"/>
    <property type="match status" value="1"/>
</dbReference>
<keyword evidence="6" id="KW-0862">Zinc</keyword>
<evidence type="ECO:0000259" key="12">
    <source>
        <dbReference type="Pfam" id="PF13880"/>
    </source>
</evidence>
<dbReference type="VEuPathDB" id="VectorBase:AFUN011967"/>
<dbReference type="InterPro" id="IPR028005">
    <property type="entry name" value="AcTrfase_ESCO_Znf_dom"/>
</dbReference>
<dbReference type="GO" id="GO:0008270">
    <property type="term" value="F:zinc ion binding"/>
    <property type="evidence" value="ECO:0007669"/>
    <property type="project" value="UniProtKB-KW"/>
</dbReference>
<keyword evidence="7" id="KW-0539">Nucleus</keyword>
<keyword evidence="8" id="KW-0131">Cell cycle</keyword>
<feature type="compositionally biased region" description="Polar residues" evidence="10">
    <location>
        <begin position="170"/>
        <end position="180"/>
    </location>
</feature>
<keyword evidence="3" id="KW-0808">Transferase</keyword>
<feature type="compositionally biased region" description="Basic residues" evidence="10">
    <location>
        <begin position="313"/>
        <end position="325"/>
    </location>
</feature>
<dbReference type="InterPro" id="IPR028009">
    <property type="entry name" value="ESCO_Acetyltransf_dom"/>
</dbReference>
<dbReference type="AlphaFoldDB" id="A0A182S084"/>
<evidence type="ECO:0000256" key="6">
    <source>
        <dbReference type="ARBA" id="ARBA00022833"/>
    </source>
</evidence>
<dbReference type="GO" id="GO:0007064">
    <property type="term" value="P:mitotic sister chromatid cohesion"/>
    <property type="evidence" value="ECO:0007669"/>
    <property type="project" value="TreeGrafter"/>
</dbReference>
<dbReference type="EnsemblMetazoa" id="AFUN011967-RA">
    <property type="protein sequence ID" value="AFUN011967-PA"/>
    <property type="gene ID" value="AFUN011967"/>
</dbReference>
<feature type="region of interest" description="Disordered" evidence="10">
    <location>
        <begin position="271"/>
        <end position="387"/>
    </location>
</feature>
<feature type="compositionally biased region" description="Acidic residues" evidence="10">
    <location>
        <begin position="434"/>
        <end position="456"/>
    </location>
</feature>
<feature type="domain" description="N-acetyltransferase ESCO zinc-finger" evidence="11">
    <location>
        <begin position="766"/>
        <end position="804"/>
    </location>
</feature>
<dbReference type="SUPFAM" id="SSF55729">
    <property type="entry name" value="Acyl-CoA N-acyltransferases (Nat)"/>
    <property type="match status" value="1"/>
</dbReference>
<evidence type="ECO:0000256" key="1">
    <source>
        <dbReference type="ARBA" id="ARBA00004123"/>
    </source>
</evidence>
<keyword evidence="5" id="KW-0863">Zinc-finger</keyword>
<evidence type="ECO:0000256" key="8">
    <source>
        <dbReference type="ARBA" id="ARBA00023306"/>
    </source>
</evidence>
<evidence type="ECO:0000313" key="13">
    <source>
        <dbReference type="EnsemblMetazoa" id="AFUN011967-PA"/>
    </source>
</evidence>
<dbReference type="PANTHER" id="PTHR45884:SF2">
    <property type="entry name" value="N-ACETYLTRANSFERASE ECO"/>
    <property type="match status" value="1"/>
</dbReference>
<feature type="region of interest" description="Disordered" evidence="10">
    <location>
        <begin position="1"/>
        <end position="25"/>
    </location>
</feature>
<evidence type="ECO:0000256" key="10">
    <source>
        <dbReference type="SAM" id="MobiDB-lite"/>
    </source>
</evidence>
<evidence type="ECO:0000256" key="2">
    <source>
        <dbReference type="ARBA" id="ARBA00005816"/>
    </source>
</evidence>
<dbReference type="GO" id="GO:0005634">
    <property type="term" value="C:nucleus"/>
    <property type="evidence" value="ECO:0007669"/>
    <property type="project" value="UniProtKB-SubCell"/>
</dbReference>
<sequence>METPRTVNRVHRPPLGTPTVSNSKKSLFGKNAEAEADIGPITPLRFGSHRKNPRKSNHALSNITSFRNLFGNESPDSDRSLSPDFERRYTNNGRYELVSADYDKENMAHAVDEETRFSFSSSIPETPCSRLSAEESAVLDENNSNSLSMLMNSDLNLVEKRSRTLHRTPGVTTRNGSTSKVNERTADPCLRRSQHLQRVKRAHNETPDNNSSQSPSYAEIERSMTKRPNTRARTALQFNDILPIPAKSFYSSASTEKDTPVKIQQPISTKSFYASSSSKPETKAITPQKPENAPSVPPTHQTPTAKHLSTSKTPRKGTSMRKRSKSFSSNAPRLGQRGTVHKIRKPVKKPTESQTPKKRGSKTQQNNRAIAGGTKSCPTTPKSGINELASDHDEMLQQLKRVNRILRQGQKNLTTARPLSISRSMTDLSKGFYDEDASLSSSEDEDSASGEEDEDGNAGTNKRKFFRSSRKSRSIRRVYKHFDTIAIGVQKGGKRKLLSFPEVPKRRRIEFGRDDFDFEHEQLEVDDLISKLDDDDGSSWYEGEQYHEADGHDHNMQEQNDEDDTPIPIQSNIIYLSADDRFALENDPVEESMDHLESSHTNETIIVQHNDAEVSVGFVEDEESILPPTNYETVPDVGAQCASFVTNSSMIIIQHNEYHSSTTSYQSDSTMSTTIMNSSTVSQQYEYKSQCQADANAPRTNVNQEANEYYPIFYSDRVKELWLQERQQTANVPKQTDVFHLLRQQDNCGRSAKSDTQKRHGVGHDQYQIDVGQRAYGAIHCKECGLTYSTNEPEEELFHDNFHRSQAKLTYTGGPNEHVVAQVPEWDVTGRIIVVSQTDSNKALLRKIHTILEVVDSDLGFATQGELPEGACVYLAVARSTVLGICVVQPLQYANRIFCLEGLHGVPIDCYSSEFYPAKCGISRLWVAPKYRRKGIGRKLLSSIRYHYIFGYTMALDEIAFGAPTEMGKLFAESVCGRKDFLVYI</sequence>
<dbReference type="Gene3D" id="3.40.630.30">
    <property type="match status" value="1"/>
</dbReference>
<feature type="compositionally biased region" description="Basic residues" evidence="10">
    <location>
        <begin position="192"/>
        <end position="201"/>
    </location>
</feature>
<feature type="compositionally biased region" description="Basic and acidic residues" evidence="10">
    <location>
        <begin position="76"/>
        <end position="87"/>
    </location>
</feature>
<keyword evidence="9" id="KW-0012">Acyltransferase</keyword>
<feature type="region of interest" description="Disordered" evidence="10">
    <location>
        <begin position="68"/>
        <end position="87"/>
    </location>
</feature>
<evidence type="ECO:0000256" key="5">
    <source>
        <dbReference type="ARBA" id="ARBA00022771"/>
    </source>
</evidence>
<dbReference type="VEuPathDB" id="VectorBase:AFUN2_012580"/>
<reference evidence="13" key="1">
    <citation type="submission" date="2020-05" db="UniProtKB">
        <authorList>
            <consortium name="EnsemblMetazoa"/>
        </authorList>
    </citation>
    <scope>IDENTIFICATION</scope>
    <source>
        <strain evidence="13">FUMOZ</strain>
    </source>
</reference>
<accession>A0A182S084</accession>
<feature type="region of interest" description="Disordered" evidence="10">
    <location>
        <begin position="432"/>
        <end position="468"/>
    </location>
</feature>
<evidence type="ECO:0000256" key="9">
    <source>
        <dbReference type="ARBA" id="ARBA00023315"/>
    </source>
</evidence>
<dbReference type="CDD" id="cd04301">
    <property type="entry name" value="NAT_SF"/>
    <property type="match status" value="1"/>
</dbReference>
<feature type="compositionally biased region" description="Basic residues" evidence="10">
    <location>
        <begin position="339"/>
        <end position="348"/>
    </location>
</feature>
<proteinExistence type="inferred from homology"/>
<name>A0A182S084_ANOFN</name>
<evidence type="ECO:0000256" key="7">
    <source>
        <dbReference type="ARBA" id="ARBA00023242"/>
    </source>
</evidence>
<feature type="compositionally biased region" description="Basic and acidic residues" evidence="10">
    <location>
        <begin position="181"/>
        <end position="190"/>
    </location>
</feature>
<evidence type="ECO:0008006" key="14">
    <source>
        <dbReference type="Google" id="ProtNLM"/>
    </source>
</evidence>
<feature type="domain" description="N-acetyltransferase ESCO acetyl-transferase" evidence="12">
    <location>
        <begin position="916"/>
        <end position="984"/>
    </location>
</feature>
<protein>
    <recommendedName>
        <fullName evidence="14">N-acetyltransferase domain-containing protein</fullName>
    </recommendedName>
</protein>